<feature type="region of interest" description="Disordered" evidence="1">
    <location>
        <begin position="37"/>
        <end position="92"/>
    </location>
</feature>
<dbReference type="Proteomes" id="UP000027037">
    <property type="component" value="Unassembled WGS sequence"/>
</dbReference>
<dbReference type="AlphaFoldDB" id="A0A062U7E3"/>
<dbReference type="PATRIC" id="fig|1280946.3.peg.686"/>
<name>A0A062U7E3_9PROT</name>
<sequence length="203" mass="21289">MAGRRSLPFHVGGPLGLAGLTMLAGAAGLVVVASDDRERPAVETGDSVATAGPDQAGVGTSRPDVREQPVRPDSDPDAAYDPVARPAAAPAGPVTVPASVTGAEVTFIVRIKGQKEIDTISRNYKRDRETAEKAYAELSERLPGLKEFRLVGASYSGELQLAYRLAPGVEPTRGAINKIKDKIMAIEGVAYADPDYVAHPGED</sequence>
<keyword evidence="2" id="KW-0812">Transmembrane</keyword>
<dbReference type="RefSeq" id="WP_034792244.1">
    <property type="nucleotide sequence ID" value="NZ_AWFF01000025.1"/>
</dbReference>
<keyword evidence="2" id="KW-0472">Membrane</keyword>
<keyword evidence="4" id="KW-1185">Reference proteome</keyword>
<dbReference type="EMBL" id="AWFF01000025">
    <property type="protein sequence ID" value="KCZ56266.1"/>
    <property type="molecule type" value="Genomic_DNA"/>
</dbReference>
<gene>
    <name evidence="3" type="ORF">HY29_09445</name>
</gene>
<proteinExistence type="predicted"/>
<dbReference type="OrthoDB" id="7620640at2"/>
<feature type="compositionally biased region" description="Low complexity" evidence="1">
    <location>
        <begin position="77"/>
        <end position="92"/>
    </location>
</feature>
<organism evidence="3 4">
    <name type="scientific">Hyphomonas beringensis</name>
    <dbReference type="NCBI Taxonomy" id="1280946"/>
    <lineage>
        <taxon>Bacteria</taxon>
        <taxon>Pseudomonadati</taxon>
        <taxon>Pseudomonadota</taxon>
        <taxon>Alphaproteobacteria</taxon>
        <taxon>Hyphomonadales</taxon>
        <taxon>Hyphomonadaceae</taxon>
        <taxon>Hyphomonas</taxon>
    </lineage>
</organism>
<comment type="caution">
    <text evidence="3">The sequence shown here is derived from an EMBL/GenBank/DDBJ whole genome shotgun (WGS) entry which is preliminary data.</text>
</comment>
<feature type="compositionally biased region" description="Basic and acidic residues" evidence="1">
    <location>
        <begin position="63"/>
        <end position="74"/>
    </location>
</feature>
<dbReference type="STRING" id="1280946.HY29_09445"/>
<keyword evidence="2" id="KW-1133">Transmembrane helix</keyword>
<accession>A0A062U7E3</accession>
<evidence type="ECO:0008006" key="5">
    <source>
        <dbReference type="Google" id="ProtNLM"/>
    </source>
</evidence>
<reference evidence="3 4" key="1">
    <citation type="journal article" date="2014" name="Antonie Van Leeuwenhoek">
        <title>Hyphomonas beringensis sp. nov. and Hyphomonas chukchiensis sp. nov., isolated from surface seawater of the Bering Sea and Chukchi Sea.</title>
        <authorList>
            <person name="Li C."/>
            <person name="Lai Q."/>
            <person name="Li G."/>
            <person name="Dong C."/>
            <person name="Wang J."/>
            <person name="Liao Y."/>
            <person name="Shao Z."/>
        </authorList>
    </citation>
    <scope>NUCLEOTIDE SEQUENCE [LARGE SCALE GENOMIC DNA]</scope>
    <source>
        <strain evidence="3 4">25B14_1</strain>
    </source>
</reference>
<evidence type="ECO:0000256" key="1">
    <source>
        <dbReference type="SAM" id="MobiDB-lite"/>
    </source>
</evidence>
<feature type="transmembrane region" description="Helical" evidence="2">
    <location>
        <begin position="12"/>
        <end position="33"/>
    </location>
</feature>
<evidence type="ECO:0000256" key="2">
    <source>
        <dbReference type="SAM" id="Phobius"/>
    </source>
</evidence>
<protein>
    <recommendedName>
        <fullName evidence="5">FtsX extracellular domain-containing protein</fullName>
    </recommendedName>
</protein>
<evidence type="ECO:0000313" key="3">
    <source>
        <dbReference type="EMBL" id="KCZ56266.1"/>
    </source>
</evidence>
<evidence type="ECO:0000313" key="4">
    <source>
        <dbReference type="Proteomes" id="UP000027037"/>
    </source>
</evidence>